<feature type="chain" id="PRO_5041310150" evidence="9">
    <location>
        <begin position="25"/>
        <end position="503"/>
    </location>
</feature>
<feature type="coiled-coil region" evidence="8">
    <location>
        <begin position="381"/>
        <end position="408"/>
    </location>
</feature>
<evidence type="ECO:0000256" key="1">
    <source>
        <dbReference type="ARBA" id="ARBA00004442"/>
    </source>
</evidence>
<comment type="similarity">
    <text evidence="2">Belongs to the outer membrane factor (OMF) (TC 1.B.17) family.</text>
</comment>
<keyword evidence="6" id="KW-0472">Membrane</keyword>
<evidence type="ECO:0000256" key="3">
    <source>
        <dbReference type="ARBA" id="ARBA00022448"/>
    </source>
</evidence>
<dbReference type="GO" id="GO:0015562">
    <property type="term" value="F:efflux transmembrane transporter activity"/>
    <property type="evidence" value="ECO:0007669"/>
    <property type="project" value="InterPro"/>
</dbReference>
<keyword evidence="4" id="KW-1134">Transmembrane beta strand</keyword>
<evidence type="ECO:0000256" key="7">
    <source>
        <dbReference type="ARBA" id="ARBA00023237"/>
    </source>
</evidence>
<evidence type="ECO:0000313" key="10">
    <source>
        <dbReference type="EMBL" id="MCJ8502737.1"/>
    </source>
</evidence>
<evidence type="ECO:0000256" key="8">
    <source>
        <dbReference type="SAM" id="Coils"/>
    </source>
</evidence>
<dbReference type="AlphaFoldDB" id="A0AA41ULT5"/>
<accession>A0AA41ULT5</accession>
<feature type="signal peptide" evidence="9">
    <location>
        <begin position="1"/>
        <end position="24"/>
    </location>
</feature>
<dbReference type="PANTHER" id="PTHR30026">
    <property type="entry name" value="OUTER MEMBRANE PROTEIN TOLC"/>
    <property type="match status" value="1"/>
</dbReference>
<evidence type="ECO:0000256" key="9">
    <source>
        <dbReference type="SAM" id="SignalP"/>
    </source>
</evidence>
<evidence type="ECO:0000256" key="2">
    <source>
        <dbReference type="ARBA" id="ARBA00007613"/>
    </source>
</evidence>
<name>A0AA41ULT5_9BACT</name>
<reference evidence="10" key="1">
    <citation type="submission" date="2022-04" db="EMBL/GenBank/DDBJ databases">
        <title>Desulfatitalea alkaliphila sp. nov., a novel anaerobic sulfate-reducing bacterium isolated from terrestrial mud volcano, Taman Peninsula, Russia.</title>
        <authorList>
            <person name="Khomyakova M.A."/>
            <person name="Merkel A.Y."/>
            <person name="Slobodkin A.I."/>
        </authorList>
    </citation>
    <scope>NUCLEOTIDE SEQUENCE</scope>
    <source>
        <strain evidence="10">M08but</strain>
    </source>
</reference>
<dbReference type="InterPro" id="IPR003423">
    <property type="entry name" value="OMP_efflux"/>
</dbReference>
<dbReference type="GO" id="GO:1990281">
    <property type="term" value="C:efflux pump complex"/>
    <property type="evidence" value="ECO:0007669"/>
    <property type="project" value="TreeGrafter"/>
</dbReference>
<dbReference type="GO" id="GO:0015288">
    <property type="term" value="F:porin activity"/>
    <property type="evidence" value="ECO:0007669"/>
    <property type="project" value="TreeGrafter"/>
</dbReference>
<dbReference type="PANTHER" id="PTHR30026:SF23">
    <property type="entry name" value="TO APRF-PUTATIVE OUTER MEMBRANE EFFLUX PROTEIN OR SECRETED ALKALINE PHOSPHATASE-RELATED"/>
    <property type="match status" value="1"/>
</dbReference>
<keyword evidence="3" id="KW-0813">Transport</keyword>
<evidence type="ECO:0000256" key="4">
    <source>
        <dbReference type="ARBA" id="ARBA00022452"/>
    </source>
</evidence>
<gene>
    <name evidence="10" type="ORF">MRX98_19330</name>
</gene>
<dbReference type="Proteomes" id="UP001165427">
    <property type="component" value="Unassembled WGS sequence"/>
</dbReference>
<dbReference type="GO" id="GO:0009279">
    <property type="term" value="C:cell outer membrane"/>
    <property type="evidence" value="ECO:0007669"/>
    <property type="project" value="UniProtKB-SubCell"/>
</dbReference>
<keyword evidence="9" id="KW-0732">Signal</keyword>
<keyword evidence="7" id="KW-0998">Cell outer membrane</keyword>
<protein>
    <submittedName>
        <fullName evidence="10">TolC family protein</fullName>
    </submittedName>
</protein>
<sequence>MPVAIRSLMFGLLILALGASPVAAEPQSAPMDNAPPPHDTAVLTITLADAVLMALENNRSLAVERLTPEIIQSFEDEARSVFDPVLSAGAATQRVVGPRPSTAEQNQVNKVDEGFIALDTYFPTGTALTLEAAAGRADAGRPDDGRYAGRLGLALNQSLLQGFGTAVNLARLRQARLETRISRYELQGFSEALVAGVEHAYWDYALSLRQIEIVRESLKLAEQQLSDTRAMIAVGAMAEAELPAVQAEVALQRQGLIDAKNAVAANRLRLLQLVNPPGAMFDRELALSHPPAIPSVQLDPVGRSVDEGLRRRPEMNQARLEIDRGELEVVRTRNGLLPRLDLFVQLGKSGYADSFGSAFGELDGDHYDAQAGIRLAYPLVNRDAKARHRRARLSREQAEKALDNLRQVVALDIRIAHLEVDRTREQIGASAATRQWQEEKLRIETEKFRVGRSTNLLVAQAQRDLLVSRIDEVRAVVAYLKALTDLYRFEGTLLERRGIGMDG</sequence>
<dbReference type="EMBL" id="JALJRB010000032">
    <property type="protein sequence ID" value="MCJ8502737.1"/>
    <property type="molecule type" value="Genomic_DNA"/>
</dbReference>
<dbReference type="RefSeq" id="WP_246914005.1">
    <property type="nucleotide sequence ID" value="NZ_JALJRB010000032.1"/>
</dbReference>
<evidence type="ECO:0000256" key="6">
    <source>
        <dbReference type="ARBA" id="ARBA00023136"/>
    </source>
</evidence>
<dbReference type="Pfam" id="PF02321">
    <property type="entry name" value="OEP"/>
    <property type="match status" value="2"/>
</dbReference>
<evidence type="ECO:0000313" key="11">
    <source>
        <dbReference type="Proteomes" id="UP001165427"/>
    </source>
</evidence>
<evidence type="ECO:0000256" key="5">
    <source>
        <dbReference type="ARBA" id="ARBA00022692"/>
    </source>
</evidence>
<organism evidence="10 11">
    <name type="scientific">Desulfatitalea alkaliphila</name>
    <dbReference type="NCBI Taxonomy" id="2929485"/>
    <lineage>
        <taxon>Bacteria</taxon>
        <taxon>Pseudomonadati</taxon>
        <taxon>Thermodesulfobacteriota</taxon>
        <taxon>Desulfobacteria</taxon>
        <taxon>Desulfobacterales</taxon>
        <taxon>Desulfosarcinaceae</taxon>
        <taxon>Desulfatitalea</taxon>
    </lineage>
</organism>
<dbReference type="InterPro" id="IPR051906">
    <property type="entry name" value="TolC-like"/>
</dbReference>
<keyword evidence="5" id="KW-0812">Transmembrane</keyword>
<comment type="caution">
    <text evidence="10">The sequence shown here is derived from an EMBL/GenBank/DDBJ whole genome shotgun (WGS) entry which is preliminary data.</text>
</comment>
<dbReference type="SUPFAM" id="SSF56954">
    <property type="entry name" value="Outer membrane efflux proteins (OEP)"/>
    <property type="match status" value="1"/>
</dbReference>
<keyword evidence="8" id="KW-0175">Coiled coil</keyword>
<comment type="subcellular location">
    <subcellularLocation>
        <location evidence="1">Cell outer membrane</location>
    </subcellularLocation>
</comment>
<proteinExistence type="inferred from homology"/>
<dbReference type="Gene3D" id="1.20.1600.10">
    <property type="entry name" value="Outer membrane efflux proteins (OEP)"/>
    <property type="match status" value="1"/>
</dbReference>
<keyword evidence="11" id="KW-1185">Reference proteome</keyword>